<evidence type="ECO:0000256" key="1">
    <source>
        <dbReference type="SAM" id="MobiDB-lite"/>
    </source>
</evidence>
<gene>
    <name evidence="2" type="ORF">CFBP5507_07850</name>
</gene>
<reference evidence="2" key="1">
    <citation type="submission" date="2022-10" db="EMBL/GenBank/DDBJ databases">
        <title>Complete genome sequence of Agrobacterium salinitolerans CFBP5507.</title>
        <authorList>
            <person name="Tchabashvili S."/>
            <person name="Yen H.-C."/>
            <person name="Haryono M."/>
            <person name="Lin Y.-C."/>
            <person name="Lai E.-M."/>
            <person name="Kuo C.-H."/>
        </authorList>
    </citation>
    <scope>NUCLEOTIDE SEQUENCE</scope>
    <source>
        <strain evidence="2">CFBP5507</strain>
    </source>
</reference>
<evidence type="ECO:0000313" key="3">
    <source>
        <dbReference type="Proteomes" id="UP000298735"/>
    </source>
</evidence>
<proteinExistence type="predicted"/>
<feature type="compositionally biased region" description="Basic and acidic residues" evidence="1">
    <location>
        <begin position="11"/>
        <end position="21"/>
    </location>
</feature>
<sequence>MVKGLFGGSDKSAKQEAEKSRQLQQVANDRQLAEANRNNQAVAATRRAPRGRRLFEDGGQAAGGSSVVLA</sequence>
<dbReference type="AlphaFoldDB" id="A0A4Z1R5R6"/>
<dbReference type="RefSeq" id="WP_137410558.1">
    <property type="nucleotide sequence ID" value="NZ_CP109968.1"/>
</dbReference>
<name>A0A4Z1R5R6_9HYPH</name>
<dbReference type="KEGG" id="asal:CFBP5507_07850"/>
<protein>
    <submittedName>
        <fullName evidence="2">Uncharacterized protein</fullName>
    </submittedName>
</protein>
<dbReference type="OrthoDB" id="8300673at2"/>
<feature type="region of interest" description="Disordered" evidence="1">
    <location>
        <begin position="1"/>
        <end position="70"/>
    </location>
</feature>
<organism evidence="2 3">
    <name type="scientific">Agrobacterium salinitolerans</name>
    <dbReference type="NCBI Taxonomy" id="1183413"/>
    <lineage>
        <taxon>Bacteria</taxon>
        <taxon>Pseudomonadati</taxon>
        <taxon>Pseudomonadota</taxon>
        <taxon>Alphaproteobacteria</taxon>
        <taxon>Hyphomicrobiales</taxon>
        <taxon>Rhizobiaceae</taxon>
        <taxon>Rhizobium/Agrobacterium group</taxon>
        <taxon>Agrobacterium</taxon>
    </lineage>
</organism>
<dbReference type="EMBL" id="CP109968">
    <property type="protein sequence ID" value="UYZ06175.1"/>
    <property type="molecule type" value="Genomic_DNA"/>
</dbReference>
<accession>A0A4Z1R5R6</accession>
<evidence type="ECO:0000313" key="2">
    <source>
        <dbReference type="EMBL" id="UYZ06175.1"/>
    </source>
</evidence>
<dbReference type="Proteomes" id="UP000298735">
    <property type="component" value="Chromosome Circular"/>
</dbReference>